<gene>
    <name evidence="2" type="ORF">HERIO_2497</name>
</gene>
<organism evidence="2 3">
    <name type="scientific">Hepatospora eriocheir</name>
    <dbReference type="NCBI Taxonomy" id="1081669"/>
    <lineage>
        <taxon>Eukaryota</taxon>
        <taxon>Fungi</taxon>
        <taxon>Fungi incertae sedis</taxon>
        <taxon>Microsporidia</taxon>
        <taxon>Hepatosporidae</taxon>
        <taxon>Hepatospora</taxon>
    </lineage>
</organism>
<evidence type="ECO:0000313" key="3">
    <source>
        <dbReference type="Proteomes" id="UP000192356"/>
    </source>
</evidence>
<dbReference type="VEuPathDB" id="MicrosporidiaDB:A0H76_2794"/>
<sequence length="212" mass="25491">MVNLDLYFNDFMKGEIETRNKNIISFLNKEMGNEFKYKYNNLSEMEIDNLLSYDDNLFEIVDIIFSKICKVEKDYKYYFKEKEALEEIKINFYLKLQENDKLKKVIELGSSFKITSYEDYDKNMSNKGPDSNQCSIKTEKLNPIIYHSSKLLLCRLHRLQYDILCCKKNIKKYNESSKLKEEEMVIKERKETLLVMVLISFIVGVLYKYYYQ</sequence>
<keyword evidence="3" id="KW-1185">Reference proteome</keyword>
<dbReference type="Proteomes" id="UP000192356">
    <property type="component" value="Unassembled WGS sequence"/>
</dbReference>
<feature type="transmembrane region" description="Helical" evidence="1">
    <location>
        <begin position="193"/>
        <end position="211"/>
    </location>
</feature>
<keyword evidence="1" id="KW-0472">Membrane</keyword>
<reference evidence="2 3" key="1">
    <citation type="journal article" date="2017" name="Environ. Microbiol.">
        <title>Decay of the glycolytic pathway and adaptation to intranuclear parasitism within Enterocytozoonidae microsporidia.</title>
        <authorList>
            <person name="Wiredu Boakye D."/>
            <person name="Jaroenlak P."/>
            <person name="Prachumwat A."/>
            <person name="Williams T.A."/>
            <person name="Bateman K.S."/>
            <person name="Itsathitphaisarn O."/>
            <person name="Sritunyalucksana K."/>
            <person name="Paszkiewicz K.H."/>
            <person name="Moore K.A."/>
            <person name="Stentiford G.D."/>
            <person name="Williams B.A."/>
        </authorList>
    </citation>
    <scope>NUCLEOTIDE SEQUENCE [LARGE SCALE GENOMIC DNA]</scope>
    <source>
        <strain evidence="2 3">GB1</strain>
    </source>
</reference>
<proteinExistence type="predicted"/>
<keyword evidence="1" id="KW-1133">Transmembrane helix</keyword>
<keyword evidence="1" id="KW-0812">Transmembrane</keyword>
<dbReference type="VEuPathDB" id="MicrosporidiaDB:HERIO_2497"/>
<dbReference type="AlphaFoldDB" id="A0A1X0Q6Q7"/>
<dbReference type="EMBL" id="LVKB01000313">
    <property type="protein sequence ID" value="ORD95439.1"/>
    <property type="molecule type" value="Genomic_DNA"/>
</dbReference>
<evidence type="ECO:0000313" key="2">
    <source>
        <dbReference type="EMBL" id="ORD95439.1"/>
    </source>
</evidence>
<name>A0A1X0Q6Q7_9MICR</name>
<comment type="caution">
    <text evidence="2">The sequence shown here is derived from an EMBL/GenBank/DDBJ whole genome shotgun (WGS) entry which is preliminary data.</text>
</comment>
<protein>
    <submittedName>
        <fullName evidence="2">Uncharacterized protein</fullName>
    </submittedName>
</protein>
<accession>A0A1X0Q6Q7</accession>
<evidence type="ECO:0000256" key="1">
    <source>
        <dbReference type="SAM" id="Phobius"/>
    </source>
</evidence>